<proteinExistence type="predicted"/>
<reference evidence="1" key="1">
    <citation type="submission" date="2016-10" db="EMBL/GenBank/DDBJ databases">
        <authorList>
            <person name="de Groot N.N."/>
        </authorList>
    </citation>
    <scope>NUCLEOTIDE SEQUENCE</scope>
</reference>
<gene>
    <name evidence="1" type="ORF">MNB_SUP05-5-995</name>
</gene>
<sequence length="230" mass="26004">MKYLNKDDIFDAEGSEDLTKTSEQLQARVDFYEKQLLTLEPESEDYIKCLLEIARLQVEQYEGKKAWDNGFKAFDIAIKKHFWELATESCDVMFLSEGPDALVALGHALWLGITFPIDPELTVAMLQHLIDESPKESETRAVAASVALFIATSRAGKDSDLVLFTNQMLAGVADSHSHITDQGSFDVWRKAMELDNIDILLSKLSGAINQLIKENWWVNKDDIYKIIDNS</sequence>
<dbReference type="EMBL" id="FPHJ01000061">
    <property type="protein sequence ID" value="SFV68238.1"/>
    <property type="molecule type" value="Genomic_DNA"/>
</dbReference>
<evidence type="ECO:0000313" key="1">
    <source>
        <dbReference type="EMBL" id="SFV68238.1"/>
    </source>
</evidence>
<name>A0A1W1CQT1_9ZZZZ</name>
<dbReference type="AlphaFoldDB" id="A0A1W1CQT1"/>
<organism evidence="1">
    <name type="scientific">hydrothermal vent metagenome</name>
    <dbReference type="NCBI Taxonomy" id="652676"/>
    <lineage>
        <taxon>unclassified sequences</taxon>
        <taxon>metagenomes</taxon>
        <taxon>ecological metagenomes</taxon>
    </lineage>
</organism>
<accession>A0A1W1CQT1</accession>
<protein>
    <submittedName>
        <fullName evidence="1">Uncharacterized protein</fullName>
    </submittedName>
</protein>